<keyword evidence="6" id="KW-1185">Reference proteome</keyword>
<keyword evidence="2 4" id="KW-0689">Ribosomal protein</keyword>
<reference evidence="5 6" key="1">
    <citation type="journal article" date="2014" name="Genome Biol. Evol.">
        <title>The genome of the myxosporean Thelohanellus kitauei shows adaptations to nutrient acquisition within its fish host.</title>
        <authorList>
            <person name="Yang Y."/>
            <person name="Xiong J."/>
            <person name="Zhou Z."/>
            <person name="Huo F."/>
            <person name="Miao W."/>
            <person name="Ran C."/>
            <person name="Liu Y."/>
            <person name="Zhang J."/>
            <person name="Feng J."/>
            <person name="Wang M."/>
            <person name="Wang M."/>
            <person name="Wang L."/>
            <person name="Yao B."/>
        </authorList>
    </citation>
    <scope>NUCLEOTIDE SEQUENCE [LARGE SCALE GENOMIC DNA]</scope>
    <source>
        <strain evidence="5">Wuqing</strain>
    </source>
</reference>
<dbReference type="PANTHER" id="PTHR11278">
    <property type="entry name" value="40S RIBOSOMAL PROTEIN S7"/>
    <property type="match status" value="1"/>
</dbReference>
<dbReference type="EMBL" id="JWZT01001009">
    <property type="protein sequence ID" value="KII73084.1"/>
    <property type="molecule type" value="Genomic_DNA"/>
</dbReference>
<dbReference type="InterPro" id="IPR000554">
    <property type="entry name" value="Ribosomal_eS7"/>
</dbReference>
<dbReference type="GO" id="GO:0032040">
    <property type="term" value="C:small-subunit processome"/>
    <property type="evidence" value="ECO:0007669"/>
    <property type="project" value="TreeGrafter"/>
</dbReference>
<dbReference type="OMA" id="CVGWKAI"/>
<dbReference type="PANTHER" id="PTHR11278:SF0">
    <property type="entry name" value="SMALL RIBOSOMAL SUBUNIT PROTEIN ES7"/>
    <property type="match status" value="1"/>
</dbReference>
<dbReference type="GO" id="GO:0003735">
    <property type="term" value="F:structural constituent of ribosome"/>
    <property type="evidence" value="ECO:0007669"/>
    <property type="project" value="InterPro"/>
</dbReference>
<evidence type="ECO:0000256" key="4">
    <source>
        <dbReference type="RuleBase" id="RU364105"/>
    </source>
</evidence>
<evidence type="ECO:0000256" key="2">
    <source>
        <dbReference type="ARBA" id="ARBA00022980"/>
    </source>
</evidence>
<name>A0A0C2J5K2_THEKT</name>
<gene>
    <name evidence="5" type="ORF">RF11_01259</name>
</gene>
<evidence type="ECO:0000313" key="6">
    <source>
        <dbReference type="Proteomes" id="UP000031668"/>
    </source>
</evidence>
<comment type="similarity">
    <text evidence="1 4">Belongs to the eukaryotic ribosomal protein eS7 family.</text>
</comment>
<evidence type="ECO:0000256" key="1">
    <source>
        <dbReference type="ARBA" id="ARBA00007820"/>
    </source>
</evidence>
<accession>A0A0C2J5K2</accession>
<dbReference type="GO" id="GO:0006364">
    <property type="term" value="P:rRNA processing"/>
    <property type="evidence" value="ECO:0007669"/>
    <property type="project" value="TreeGrafter"/>
</dbReference>
<dbReference type="OrthoDB" id="1724687at2759"/>
<evidence type="ECO:0000313" key="5">
    <source>
        <dbReference type="EMBL" id="KII73084.1"/>
    </source>
</evidence>
<dbReference type="AlphaFoldDB" id="A0A0C2J5K2"/>
<dbReference type="GO" id="GO:0030686">
    <property type="term" value="C:90S preribosome"/>
    <property type="evidence" value="ECO:0007669"/>
    <property type="project" value="TreeGrafter"/>
</dbReference>
<keyword evidence="3 4" id="KW-0687">Ribonucleoprotein</keyword>
<dbReference type="Pfam" id="PF01251">
    <property type="entry name" value="Ribosomal_S7e"/>
    <property type="match status" value="1"/>
</dbReference>
<dbReference type="Proteomes" id="UP000031668">
    <property type="component" value="Unassembled WGS sequence"/>
</dbReference>
<proteinExistence type="inferred from homology"/>
<dbReference type="GO" id="GO:0042274">
    <property type="term" value="P:ribosomal small subunit biogenesis"/>
    <property type="evidence" value="ECO:0007669"/>
    <property type="project" value="TreeGrafter"/>
</dbReference>
<comment type="caution">
    <text evidence="5">The sequence shown here is derived from an EMBL/GenBank/DDBJ whole genome shotgun (WGS) entry which is preliminary data.</text>
</comment>
<dbReference type="GO" id="GO:0022627">
    <property type="term" value="C:cytosolic small ribosomal subunit"/>
    <property type="evidence" value="ECO:0007669"/>
    <property type="project" value="TreeGrafter"/>
</dbReference>
<sequence>MKLYVVILRNMKSKMAVVGEQASTPSEKQLSPIHLSVLDAFKKLRTHPEIGKAMRRRLPIVNVFEIKSHNVKCVIIYVKAYILAAIHKILPVLKKETEKILDKQVYFIGYRRIIPKPPKRSAAAKVHRPYRRTVTAVHQSILEDIAFPSEIVGKRTLYQPKTGPLLKVMLDVSHRSELEGRKLILSDVYKRLTRRDVTFAFPIHEDPVKMVKSVGKGKKKTAV</sequence>
<evidence type="ECO:0000256" key="3">
    <source>
        <dbReference type="ARBA" id="ARBA00023274"/>
    </source>
</evidence>
<protein>
    <recommendedName>
        <fullName evidence="4">40S ribosomal protein S7</fullName>
    </recommendedName>
</protein>
<organism evidence="5 6">
    <name type="scientific">Thelohanellus kitauei</name>
    <name type="common">Myxosporean</name>
    <dbReference type="NCBI Taxonomy" id="669202"/>
    <lineage>
        <taxon>Eukaryota</taxon>
        <taxon>Metazoa</taxon>
        <taxon>Cnidaria</taxon>
        <taxon>Myxozoa</taxon>
        <taxon>Myxosporea</taxon>
        <taxon>Bivalvulida</taxon>
        <taxon>Platysporina</taxon>
        <taxon>Myxobolidae</taxon>
        <taxon>Thelohanellus</taxon>
    </lineage>
</organism>
<dbReference type="GO" id="GO:0006412">
    <property type="term" value="P:translation"/>
    <property type="evidence" value="ECO:0007669"/>
    <property type="project" value="InterPro"/>
</dbReference>